<dbReference type="InterPro" id="IPR029030">
    <property type="entry name" value="Caspase-like_dom_sf"/>
</dbReference>
<sequence length="529" mass="56307">MGCASSTPAQYPPPGGHEQYAPPHTAAPQQYAPVSGQDDATIDFSGLNIKQLQDYIRSHRGDPDDCGDKQDLVKKASEMRDKAKREKEPEHLRNFPNPDPGESVPSNYQAPQSYGPPPQGRGPYDGYGGPPPNMGPYGGPPQGGWGAPPPSQGNWGGPPPGSWGPPQQQEYRSDYGPPPGQYGPPPGQWGGPPPQEQWGGPPPHNGYGGPPQDMNGGQNHISFGGAPAGRKKALICACNYKGSGNDLSGCINDAKCMQYLLTKRFGFKEEDITVLLDDSPDSNAWPTGNNMRHHMRQLVANAQPGDSLLFHFSGHGSQTADWSGDEDDGMNETICPCDFQHGGQIVDDELNVLLVNPLPQGARMHAIIDACHSGSVLDLEYRCEFQGGQPVWTNEYSHQPRVWKGTNGGEAFQFGAARDAQTAADTSQLSGNVSTGAATFSFIQAVERVGTDISYGRLLDEMSRTLRDMGHGGGVGSGQPLSDPFAGVGGFLGTLLGESSAFAGPQQAENQSPILSSNSCFDINRTLSI</sequence>
<dbReference type="AlphaFoldDB" id="A0AAV1IDA1"/>
<dbReference type="PANTHER" id="PTHR48104">
    <property type="entry name" value="METACASPASE-4"/>
    <property type="match status" value="1"/>
</dbReference>
<dbReference type="PANTHER" id="PTHR48104:SF30">
    <property type="entry name" value="METACASPASE-1"/>
    <property type="match status" value="1"/>
</dbReference>
<evidence type="ECO:0000259" key="3">
    <source>
        <dbReference type="Pfam" id="PF00656"/>
    </source>
</evidence>
<dbReference type="GO" id="GO:0004197">
    <property type="term" value="F:cysteine-type endopeptidase activity"/>
    <property type="evidence" value="ECO:0007669"/>
    <property type="project" value="InterPro"/>
</dbReference>
<evidence type="ECO:0000313" key="5">
    <source>
        <dbReference type="Proteomes" id="UP001314263"/>
    </source>
</evidence>
<evidence type="ECO:0000313" key="4">
    <source>
        <dbReference type="EMBL" id="CAK0785339.1"/>
    </source>
</evidence>
<accession>A0AAV1IDA1</accession>
<feature type="compositionally biased region" description="Gly residues" evidence="2">
    <location>
        <begin position="136"/>
        <end position="146"/>
    </location>
</feature>
<feature type="domain" description="Peptidase C14 caspase" evidence="3">
    <location>
        <begin position="230"/>
        <end position="467"/>
    </location>
</feature>
<dbReference type="EMBL" id="CAUYUE010000012">
    <property type="protein sequence ID" value="CAK0785339.1"/>
    <property type="molecule type" value="Genomic_DNA"/>
</dbReference>
<feature type="compositionally biased region" description="Basic and acidic residues" evidence="2">
    <location>
        <begin position="56"/>
        <end position="93"/>
    </location>
</feature>
<feature type="compositionally biased region" description="Pro residues" evidence="2">
    <location>
        <begin position="147"/>
        <end position="163"/>
    </location>
</feature>
<dbReference type="GO" id="GO:0006508">
    <property type="term" value="P:proteolysis"/>
    <property type="evidence" value="ECO:0007669"/>
    <property type="project" value="InterPro"/>
</dbReference>
<feature type="region of interest" description="Disordered" evidence="2">
    <location>
        <begin position="1"/>
        <end position="39"/>
    </location>
</feature>
<proteinExistence type="inferred from homology"/>
<keyword evidence="5" id="KW-1185">Reference proteome</keyword>
<dbReference type="SUPFAM" id="SSF52129">
    <property type="entry name" value="Caspase-like"/>
    <property type="match status" value="1"/>
</dbReference>
<feature type="region of interest" description="Disordered" evidence="2">
    <location>
        <begin position="55"/>
        <end position="215"/>
    </location>
</feature>
<dbReference type="Pfam" id="PF00656">
    <property type="entry name" value="Peptidase_C14"/>
    <property type="match status" value="1"/>
</dbReference>
<dbReference type="InterPro" id="IPR050452">
    <property type="entry name" value="Metacaspase"/>
</dbReference>
<organism evidence="4 5">
    <name type="scientific">Coccomyxa viridis</name>
    <dbReference type="NCBI Taxonomy" id="1274662"/>
    <lineage>
        <taxon>Eukaryota</taxon>
        <taxon>Viridiplantae</taxon>
        <taxon>Chlorophyta</taxon>
        <taxon>core chlorophytes</taxon>
        <taxon>Trebouxiophyceae</taxon>
        <taxon>Trebouxiophyceae incertae sedis</taxon>
        <taxon>Coccomyxaceae</taxon>
        <taxon>Coccomyxa</taxon>
    </lineage>
</organism>
<dbReference type="GO" id="GO:0005737">
    <property type="term" value="C:cytoplasm"/>
    <property type="evidence" value="ECO:0007669"/>
    <property type="project" value="TreeGrafter"/>
</dbReference>
<comment type="similarity">
    <text evidence="1">Belongs to the peptidase C14B family.</text>
</comment>
<dbReference type="Gene3D" id="3.40.50.12660">
    <property type="match status" value="1"/>
</dbReference>
<evidence type="ECO:0000256" key="2">
    <source>
        <dbReference type="SAM" id="MobiDB-lite"/>
    </source>
</evidence>
<gene>
    <name evidence="4" type="ORF">CVIRNUC_008546</name>
</gene>
<comment type="caution">
    <text evidence="4">The sequence shown here is derived from an EMBL/GenBank/DDBJ whole genome shotgun (WGS) entry which is preliminary data.</text>
</comment>
<protein>
    <recommendedName>
        <fullName evidence="3">Peptidase C14 caspase domain-containing protein</fullName>
    </recommendedName>
</protein>
<feature type="compositionally biased region" description="Pro residues" evidence="2">
    <location>
        <begin position="176"/>
        <end position="204"/>
    </location>
</feature>
<reference evidence="4 5" key="1">
    <citation type="submission" date="2023-10" db="EMBL/GenBank/DDBJ databases">
        <authorList>
            <person name="Maclean D."/>
            <person name="Macfadyen A."/>
        </authorList>
    </citation>
    <scope>NUCLEOTIDE SEQUENCE [LARGE SCALE GENOMIC DNA]</scope>
</reference>
<name>A0AAV1IDA1_9CHLO</name>
<dbReference type="Proteomes" id="UP001314263">
    <property type="component" value="Unassembled WGS sequence"/>
</dbReference>
<dbReference type="InterPro" id="IPR011600">
    <property type="entry name" value="Pept_C14_caspase"/>
</dbReference>
<evidence type="ECO:0000256" key="1">
    <source>
        <dbReference type="ARBA" id="ARBA00009005"/>
    </source>
</evidence>